<dbReference type="InterPro" id="IPR045225">
    <property type="entry name" value="Uracil/uridine/allantoin_perm"/>
</dbReference>
<feature type="transmembrane region" description="Helical" evidence="6">
    <location>
        <begin position="381"/>
        <end position="398"/>
    </location>
</feature>
<evidence type="ECO:0000256" key="1">
    <source>
        <dbReference type="ARBA" id="ARBA00004141"/>
    </source>
</evidence>
<feature type="transmembrane region" description="Helical" evidence="6">
    <location>
        <begin position="338"/>
        <end position="361"/>
    </location>
</feature>
<dbReference type="CDD" id="cd11482">
    <property type="entry name" value="SLC-NCS1sbd_NRT1-like"/>
    <property type="match status" value="1"/>
</dbReference>
<evidence type="ECO:0000256" key="3">
    <source>
        <dbReference type="ARBA" id="ARBA00022692"/>
    </source>
</evidence>
<feature type="transmembrane region" description="Helical" evidence="6">
    <location>
        <begin position="216"/>
        <end position="234"/>
    </location>
</feature>
<keyword evidence="5 6" id="KW-0472">Membrane</keyword>
<reference evidence="7 8" key="1">
    <citation type="journal article" date="2018" name="IMA Fungus">
        <title>IMA Genome-F 9: Draft genome sequence of Annulohypoxylon stygium, Aspergillus mulundensis, Berkeleyomyces basicola (syn. Thielaviopsis basicola), Ceratocystis smalleyi, two Cercospora beticola strains, Coleophoma cylindrospora, Fusarium fracticaudum, Phialophora cf. hyalina, and Morchella septimelata.</title>
        <authorList>
            <person name="Wingfield B.D."/>
            <person name="Bills G.F."/>
            <person name="Dong Y."/>
            <person name="Huang W."/>
            <person name="Nel W.J."/>
            <person name="Swalarsk-Parry B.S."/>
            <person name="Vaghefi N."/>
            <person name="Wilken P.M."/>
            <person name="An Z."/>
            <person name="de Beer Z.W."/>
            <person name="De Vos L."/>
            <person name="Chen L."/>
            <person name="Duong T.A."/>
            <person name="Gao Y."/>
            <person name="Hammerbacher A."/>
            <person name="Kikkert J.R."/>
            <person name="Li Y."/>
            <person name="Li H."/>
            <person name="Li K."/>
            <person name="Li Q."/>
            <person name="Liu X."/>
            <person name="Ma X."/>
            <person name="Naidoo K."/>
            <person name="Pethybridge S.J."/>
            <person name="Sun J."/>
            <person name="Steenkamp E.T."/>
            <person name="van der Nest M.A."/>
            <person name="van Wyk S."/>
            <person name="Wingfield M.J."/>
            <person name="Xiong C."/>
            <person name="Yue Q."/>
            <person name="Zhang X."/>
        </authorList>
    </citation>
    <scope>NUCLEOTIDE SEQUENCE [LARGE SCALE GENOMIC DNA]</scope>
    <source>
        <strain evidence="7 8">BP5796</strain>
    </source>
</reference>
<proteinExistence type="inferred from homology"/>
<evidence type="ECO:0000313" key="8">
    <source>
        <dbReference type="Proteomes" id="UP000256328"/>
    </source>
</evidence>
<evidence type="ECO:0000256" key="5">
    <source>
        <dbReference type="ARBA" id="ARBA00023136"/>
    </source>
</evidence>
<dbReference type="EMBL" id="PDLN01000008">
    <property type="protein sequence ID" value="RDW78049.1"/>
    <property type="molecule type" value="Genomic_DNA"/>
</dbReference>
<name>A0A3D8RVE6_9HELO</name>
<evidence type="ECO:0000256" key="4">
    <source>
        <dbReference type="ARBA" id="ARBA00022989"/>
    </source>
</evidence>
<comment type="caution">
    <text evidence="7">The sequence shown here is derived from an EMBL/GenBank/DDBJ whole genome shotgun (WGS) entry which is preliminary data.</text>
</comment>
<organism evidence="7 8">
    <name type="scientific">Coleophoma crateriformis</name>
    <dbReference type="NCBI Taxonomy" id="565419"/>
    <lineage>
        <taxon>Eukaryota</taxon>
        <taxon>Fungi</taxon>
        <taxon>Dikarya</taxon>
        <taxon>Ascomycota</taxon>
        <taxon>Pezizomycotina</taxon>
        <taxon>Leotiomycetes</taxon>
        <taxon>Helotiales</taxon>
        <taxon>Dermateaceae</taxon>
        <taxon>Coleophoma</taxon>
    </lineage>
</organism>
<feature type="transmembrane region" description="Helical" evidence="6">
    <location>
        <begin position="254"/>
        <end position="272"/>
    </location>
</feature>
<dbReference type="PANTHER" id="PTHR30618">
    <property type="entry name" value="NCS1 FAMILY PURINE/PYRIMIDINE TRANSPORTER"/>
    <property type="match status" value="1"/>
</dbReference>
<dbReference type="AlphaFoldDB" id="A0A3D8RVE6"/>
<comment type="subcellular location">
    <subcellularLocation>
        <location evidence="1">Membrane</location>
        <topology evidence="1">Multi-pass membrane protein</topology>
    </subcellularLocation>
</comment>
<dbReference type="Gene3D" id="1.10.4160.10">
    <property type="entry name" value="Hydantoin permease"/>
    <property type="match status" value="1"/>
</dbReference>
<feature type="transmembrane region" description="Helical" evidence="6">
    <location>
        <begin position="293"/>
        <end position="318"/>
    </location>
</feature>
<protein>
    <submittedName>
        <fullName evidence="7">Uncharacterized protein</fullName>
    </submittedName>
</protein>
<keyword evidence="3 6" id="KW-0812">Transmembrane</keyword>
<gene>
    <name evidence="7" type="ORF">BP5796_05901</name>
</gene>
<keyword evidence="4 6" id="KW-1133">Transmembrane helix</keyword>
<dbReference type="PANTHER" id="PTHR30618:SF0">
    <property type="entry name" value="PURINE-URACIL PERMEASE NCS1"/>
    <property type="match status" value="1"/>
</dbReference>
<feature type="transmembrane region" description="Helical" evidence="6">
    <location>
        <begin position="450"/>
        <end position="472"/>
    </location>
</feature>
<sequence>MQHSIRARATAVKENVISKRKSSGWVLKKETTSFAPPGTWTNLDTDVTPVERRTWTSWTMLFYWFSDILTAQSWEGGSSVIEAGLTWREALITLIMGIVIIVIPMVFNGAIGSRLHVSFPVAARSSFGFHFAKFAVVVRLCTALFWHSIQTYSGSTAVTQMIRAIWPSYLDIPNHLSASAGITTQGIVSHFIFWSIQFPFCLIAPHKMKWFFKMKVVVVLATCIGTVAAMLTLAKGSSGEIWKQETTIHGSKRSWMIMAYMMSMAGGWSTMATNIPDFTRYLKTSQGTYWQALFVPILSTTIACFGMICTSCAKVVYGKYIWSPLDIAAEWTSPGGRAAAFFVGFSWAVAQIGVNVSANVISASNDMSFLCPKYINLRRGAVITTLIGGWAMVPWKVVYSATSFLNFMSALTVFLAPCCAILCSDFWVVKRRNIDIPALYRPYARYRFHAGFNWRAIVAIIVSIGPNMPGMVYAVNSKVPIGGAIYIYDMNFLYGFFSAFGTYCFLSFIWPARETLLQSCIYSDEDVIEGQHRNVSVDGDSDPQKYIPREKVSPM</sequence>
<evidence type="ECO:0000256" key="2">
    <source>
        <dbReference type="ARBA" id="ARBA00008974"/>
    </source>
</evidence>
<dbReference type="InterPro" id="IPR012681">
    <property type="entry name" value="NCS1"/>
</dbReference>
<feature type="transmembrane region" description="Helical" evidence="6">
    <location>
        <begin position="90"/>
        <end position="107"/>
    </location>
</feature>
<feature type="transmembrane region" description="Helical" evidence="6">
    <location>
        <begin position="492"/>
        <end position="510"/>
    </location>
</feature>
<keyword evidence="8" id="KW-1185">Reference proteome</keyword>
<dbReference type="OrthoDB" id="2018619at2759"/>
<comment type="similarity">
    <text evidence="2">Belongs to the purine-cytosine permease (2.A.39) family.</text>
</comment>
<dbReference type="Pfam" id="PF02133">
    <property type="entry name" value="Transp_cyt_pur"/>
    <property type="match status" value="1"/>
</dbReference>
<dbReference type="InterPro" id="IPR001248">
    <property type="entry name" value="Pur-cyt_permease"/>
</dbReference>
<feature type="transmembrane region" description="Helical" evidence="6">
    <location>
        <begin position="127"/>
        <end position="146"/>
    </location>
</feature>
<evidence type="ECO:0000313" key="7">
    <source>
        <dbReference type="EMBL" id="RDW78049.1"/>
    </source>
</evidence>
<accession>A0A3D8RVE6</accession>
<dbReference type="NCBIfam" id="TIGR00800">
    <property type="entry name" value="ncs1"/>
    <property type="match status" value="1"/>
</dbReference>
<dbReference type="GO" id="GO:0005886">
    <property type="term" value="C:plasma membrane"/>
    <property type="evidence" value="ECO:0007669"/>
    <property type="project" value="TreeGrafter"/>
</dbReference>
<dbReference type="Proteomes" id="UP000256328">
    <property type="component" value="Unassembled WGS sequence"/>
</dbReference>
<feature type="transmembrane region" description="Helical" evidence="6">
    <location>
        <begin position="404"/>
        <end position="429"/>
    </location>
</feature>
<dbReference type="GO" id="GO:0015205">
    <property type="term" value="F:nucleobase transmembrane transporter activity"/>
    <property type="evidence" value="ECO:0007669"/>
    <property type="project" value="TreeGrafter"/>
</dbReference>
<evidence type="ECO:0000256" key="6">
    <source>
        <dbReference type="SAM" id="Phobius"/>
    </source>
</evidence>